<keyword evidence="2" id="KW-1185">Reference proteome</keyword>
<dbReference type="Proteomes" id="UP000708298">
    <property type="component" value="Unassembled WGS sequence"/>
</dbReference>
<gene>
    <name evidence="1" type="ORF">ASILVAE211_25010</name>
</gene>
<dbReference type="AlphaFoldDB" id="A0A964E1D5"/>
<proteinExistence type="predicted"/>
<protein>
    <submittedName>
        <fullName evidence="1">Uncharacterized protein</fullName>
    </submittedName>
</protein>
<sequence length="131" mass="14982">MRKAFQLSEEDEECLAQGGRVWEAIREGNANWLILPGHQIPDGYNVSMATAALRIPPNYPDDQIDMVYFDPPIALKSGRTIANLSLLTLDGRQYQQWSRHRTPANPWRPGIDNVCTHLLQVDTWLQRELAK</sequence>
<reference evidence="1" key="1">
    <citation type="journal article" date="2021" name="Microorganisms">
        <title>Acidisoma silvae sp. nov. and Acidisomacellulosilytica sp. nov., Two Acidophilic Bacteria Isolated from Decaying Wood, Hydrolyzing Cellulose and Producing Poly-3-hydroxybutyrate.</title>
        <authorList>
            <person name="Mieszkin S."/>
            <person name="Pouder E."/>
            <person name="Uroz S."/>
            <person name="Simon-Colin C."/>
            <person name="Alain K."/>
        </authorList>
    </citation>
    <scope>NUCLEOTIDE SEQUENCE</scope>
    <source>
        <strain evidence="1">HW T2.11</strain>
    </source>
</reference>
<dbReference type="EMBL" id="JAESVB010000037">
    <property type="protein sequence ID" value="MCB8878460.1"/>
    <property type="molecule type" value="Genomic_DNA"/>
</dbReference>
<reference evidence="1" key="2">
    <citation type="submission" date="2021-01" db="EMBL/GenBank/DDBJ databases">
        <authorList>
            <person name="Mieszkin S."/>
            <person name="Pouder E."/>
            <person name="Alain K."/>
        </authorList>
    </citation>
    <scope>NUCLEOTIDE SEQUENCE</scope>
    <source>
        <strain evidence="1">HW T2.11</strain>
    </source>
</reference>
<evidence type="ECO:0000313" key="2">
    <source>
        <dbReference type="Proteomes" id="UP000708298"/>
    </source>
</evidence>
<comment type="caution">
    <text evidence="1">The sequence shown here is derived from an EMBL/GenBank/DDBJ whole genome shotgun (WGS) entry which is preliminary data.</text>
</comment>
<dbReference type="InterPro" id="IPR025701">
    <property type="entry name" value="UBQ-conjugat_E2_E"/>
</dbReference>
<name>A0A964E1D5_9PROT</name>
<evidence type="ECO:0000313" key="1">
    <source>
        <dbReference type="EMBL" id="MCB8878460.1"/>
    </source>
</evidence>
<accession>A0A964E1D5</accession>
<dbReference type="Pfam" id="PF14462">
    <property type="entry name" value="Prok-E2_E"/>
    <property type="match status" value="1"/>
</dbReference>
<organism evidence="1 2">
    <name type="scientific">Acidisoma silvae</name>
    <dbReference type="NCBI Taxonomy" id="2802396"/>
    <lineage>
        <taxon>Bacteria</taxon>
        <taxon>Pseudomonadati</taxon>
        <taxon>Pseudomonadota</taxon>
        <taxon>Alphaproteobacteria</taxon>
        <taxon>Acetobacterales</taxon>
        <taxon>Acidocellaceae</taxon>
        <taxon>Acidisoma</taxon>
    </lineage>
</organism>
<dbReference type="RefSeq" id="WP_227324104.1">
    <property type="nucleotide sequence ID" value="NZ_JAESVB010000037.1"/>
</dbReference>